<evidence type="ECO:0000256" key="1">
    <source>
        <dbReference type="ARBA" id="ARBA00022576"/>
    </source>
</evidence>
<dbReference type="CDD" id="cd00609">
    <property type="entry name" value="AAT_like"/>
    <property type="match status" value="1"/>
</dbReference>
<keyword evidence="2" id="KW-0808">Transferase</keyword>
<evidence type="ECO:0000259" key="5">
    <source>
        <dbReference type="Pfam" id="PF00155"/>
    </source>
</evidence>
<comment type="caution">
    <text evidence="6">The sequence shown here is derived from an EMBL/GenBank/DDBJ whole genome shotgun (WGS) entry which is preliminary data.</text>
</comment>
<evidence type="ECO:0000256" key="4">
    <source>
        <dbReference type="ARBA" id="ARBA00023102"/>
    </source>
</evidence>
<gene>
    <name evidence="6" type="ORF">RWE15_16560</name>
</gene>
<reference evidence="6 7" key="1">
    <citation type="submission" date="2023-10" db="EMBL/GenBank/DDBJ databases">
        <title>Virgibacillus halophilus 5B73C genome.</title>
        <authorList>
            <person name="Miliotis G."/>
            <person name="Sengupta P."/>
            <person name="Hameed A."/>
            <person name="Chuvochina M."/>
            <person name="Mcdonagh F."/>
            <person name="Simpson A.C."/>
            <person name="Singh N.K."/>
            <person name="Rekha P.D."/>
            <person name="Raman K."/>
            <person name="Hugenholtz P."/>
            <person name="Venkateswaran K."/>
        </authorList>
    </citation>
    <scope>NUCLEOTIDE SEQUENCE [LARGE SCALE GENOMIC DNA]</scope>
    <source>
        <strain evidence="6 7">5B73C</strain>
    </source>
</reference>
<feature type="domain" description="Aminotransferase class I/classII large" evidence="5">
    <location>
        <begin position="29"/>
        <end position="188"/>
    </location>
</feature>
<dbReference type="InterPro" id="IPR050106">
    <property type="entry name" value="HistidinolP_aminotransfase"/>
</dbReference>
<keyword evidence="4" id="KW-0368">Histidine biosynthesis</keyword>
<evidence type="ECO:0000313" key="7">
    <source>
        <dbReference type="Proteomes" id="UP001281447"/>
    </source>
</evidence>
<name>A0ABU5C8T8_9BACI</name>
<dbReference type="PANTHER" id="PTHR43643">
    <property type="entry name" value="HISTIDINOL-PHOSPHATE AMINOTRANSFERASE 2"/>
    <property type="match status" value="1"/>
</dbReference>
<organism evidence="6 7">
    <name type="scientific">Tigheibacillus halophilus</name>
    <dbReference type="NCBI Taxonomy" id="361280"/>
    <lineage>
        <taxon>Bacteria</taxon>
        <taxon>Bacillati</taxon>
        <taxon>Bacillota</taxon>
        <taxon>Bacilli</taxon>
        <taxon>Bacillales</taxon>
        <taxon>Bacillaceae</taxon>
        <taxon>Tigheibacillus</taxon>
    </lineage>
</organism>
<evidence type="ECO:0000256" key="3">
    <source>
        <dbReference type="ARBA" id="ARBA00022898"/>
    </source>
</evidence>
<keyword evidence="4" id="KW-0028">Amino-acid biosynthesis</keyword>
<dbReference type="GO" id="GO:0008483">
    <property type="term" value="F:transaminase activity"/>
    <property type="evidence" value="ECO:0007669"/>
    <property type="project" value="UniProtKB-KW"/>
</dbReference>
<accession>A0ABU5C8T8</accession>
<sequence length="206" mass="22722">MYAKLFDIPYEEIPLEEDFSIPSSAFANSPGGVIFPNPNAPTGIFLELESVKEMVVANPDCVVIVDEAYIDFGGESAASLIADFENLLVVQTTSKSRSLAGLRVGYALGQAHLIEALIRIKDSFNSYTIDRLALRGALASFQDHAYFSEKTMQLIRTREMTTERMSALGFHVIPSQANFLFMEHPDIHAADLYMLLKKGKCACAAF</sequence>
<dbReference type="Gene3D" id="3.90.1150.10">
    <property type="entry name" value="Aspartate Aminotransferase, domain 1"/>
    <property type="match status" value="1"/>
</dbReference>
<keyword evidence="3" id="KW-0663">Pyridoxal phosphate</keyword>
<dbReference type="InterPro" id="IPR015421">
    <property type="entry name" value="PyrdxlP-dep_Trfase_major"/>
</dbReference>
<dbReference type="Gene3D" id="3.40.640.10">
    <property type="entry name" value="Type I PLP-dependent aspartate aminotransferase-like (Major domain)"/>
    <property type="match status" value="1"/>
</dbReference>
<dbReference type="Pfam" id="PF00155">
    <property type="entry name" value="Aminotran_1_2"/>
    <property type="match status" value="1"/>
</dbReference>
<evidence type="ECO:0000256" key="2">
    <source>
        <dbReference type="ARBA" id="ARBA00022679"/>
    </source>
</evidence>
<dbReference type="EMBL" id="JAWDIP010000003">
    <property type="protein sequence ID" value="MDY0395738.1"/>
    <property type="molecule type" value="Genomic_DNA"/>
</dbReference>
<dbReference type="InterPro" id="IPR015422">
    <property type="entry name" value="PyrdxlP-dep_Trfase_small"/>
</dbReference>
<evidence type="ECO:0000313" key="6">
    <source>
        <dbReference type="EMBL" id="MDY0395738.1"/>
    </source>
</evidence>
<dbReference type="InterPro" id="IPR015424">
    <property type="entry name" value="PyrdxlP-dep_Trfase"/>
</dbReference>
<protein>
    <submittedName>
        <fullName evidence="6">Aminotransferase class I/II-fold pyridoxal phosphate-dependent enzyme</fullName>
    </submittedName>
</protein>
<keyword evidence="1 6" id="KW-0032">Aminotransferase</keyword>
<dbReference type="Proteomes" id="UP001281447">
    <property type="component" value="Unassembled WGS sequence"/>
</dbReference>
<dbReference type="InterPro" id="IPR004839">
    <property type="entry name" value="Aminotransferase_I/II_large"/>
</dbReference>
<dbReference type="PANTHER" id="PTHR43643:SF3">
    <property type="entry name" value="HISTIDINOL-PHOSPHATE AMINOTRANSFERASE"/>
    <property type="match status" value="1"/>
</dbReference>
<dbReference type="SUPFAM" id="SSF53383">
    <property type="entry name" value="PLP-dependent transferases"/>
    <property type="match status" value="1"/>
</dbReference>
<proteinExistence type="predicted"/>
<keyword evidence="7" id="KW-1185">Reference proteome</keyword>